<dbReference type="AlphaFoldDB" id="A0AA36HPV6"/>
<proteinExistence type="predicted"/>
<dbReference type="GO" id="GO:0006633">
    <property type="term" value="P:fatty acid biosynthetic process"/>
    <property type="evidence" value="ECO:0007669"/>
    <property type="project" value="TreeGrafter"/>
</dbReference>
<dbReference type="Pfam" id="PF08659">
    <property type="entry name" value="KR"/>
    <property type="match status" value="1"/>
</dbReference>
<dbReference type="Proteomes" id="UP001178507">
    <property type="component" value="Unassembled WGS sequence"/>
</dbReference>
<dbReference type="InterPro" id="IPR036291">
    <property type="entry name" value="NAD(P)-bd_dom_sf"/>
</dbReference>
<organism evidence="4 5">
    <name type="scientific">Effrenium voratum</name>
    <dbReference type="NCBI Taxonomy" id="2562239"/>
    <lineage>
        <taxon>Eukaryota</taxon>
        <taxon>Sar</taxon>
        <taxon>Alveolata</taxon>
        <taxon>Dinophyceae</taxon>
        <taxon>Suessiales</taxon>
        <taxon>Symbiodiniaceae</taxon>
        <taxon>Effrenium</taxon>
    </lineage>
</organism>
<dbReference type="GO" id="GO:0004312">
    <property type="term" value="F:fatty acid synthase activity"/>
    <property type="evidence" value="ECO:0007669"/>
    <property type="project" value="TreeGrafter"/>
</dbReference>
<evidence type="ECO:0000256" key="2">
    <source>
        <dbReference type="ARBA" id="ARBA00022553"/>
    </source>
</evidence>
<name>A0AA36HPV6_9DINO</name>
<keyword evidence="1" id="KW-0596">Phosphopantetheine</keyword>
<evidence type="ECO:0000256" key="1">
    <source>
        <dbReference type="ARBA" id="ARBA00022450"/>
    </source>
</evidence>
<keyword evidence="5" id="KW-1185">Reference proteome</keyword>
<evidence type="ECO:0000313" key="5">
    <source>
        <dbReference type="Proteomes" id="UP001178507"/>
    </source>
</evidence>
<dbReference type="InterPro" id="IPR013968">
    <property type="entry name" value="PKS_KR"/>
</dbReference>
<dbReference type="PANTHER" id="PTHR43775:SF37">
    <property type="entry name" value="SI:DKEY-61P9.11"/>
    <property type="match status" value="1"/>
</dbReference>
<evidence type="ECO:0000259" key="3">
    <source>
        <dbReference type="Pfam" id="PF08659"/>
    </source>
</evidence>
<comment type="caution">
    <text evidence="4">The sequence shown here is derived from an EMBL/GenBank/DDBJ whole genome shotgun (WGS) entry which is preliminary data.</text>
</comment>
<reference evidence="4" key="1">
    <citation type="submission" date="2023-08" db="EMBL/GenBank/DDBJ databases">
        <authorList>
            <person name="Chen Y."/>
            <person name="Shah S."/>
            <person name="Dougan E. K."/>
            <person name="Thang M."/>
            <person name="Chan C."/>
        </authorList>
    </citation>
    <scope>NUCLEOTIDE SEQUENCE</scope>
</reference>
<gene>
    <name evidence="4" type="ORF">EVOR1521_LOCUS2822</name>
</gene>
<evidence type="ECO:0000313" key="4">
    <source>
        <dbReference type="EMBL" id="CAJ1372831.1"/>
    </source>
</evidence>
<protein>
    <recommendedName>
        <fullName evidence="3">Ketoreductase (KR) domain-containing protein</fullName>
    </recommendedName>
</protein>
<dbReference type="EMBL" id="CAUJNA010000158">
    <property type="protein sequence ID" value="CAJ1372831.1"/>
    <property type="molecule type" value="Genomic_DNA"/>
</dbReference>
<keyword evidence="2" id="KW-0597">Phosphoprotein</keyword>
<dbReference type="SUPFAM" id="SSF51735">
    <property type="entry name" value="NAD(P)-binding Rossmann-fold domains"/>
    <property type="match status" value="1"/>
</dbReference>
<feature type="domain" description="Ketoreductase (KR)" evidence="3">
    <location>
        <begin position="8"/>
        <end position="67"/>
    </location>
</feature>
<sequence length="111" mass="11623">METELDWPLQWALGFSSTSSLFGYAGQVNYCAANALLDQFATFGSGALSEGDTPPCRVIAVNWGPWGEAGMAQVGTKAYEQAVKEGDTPLSTDTALQCLATALRQAAQATG</sequence>
<dbReference type="InterPro" id="IPR050091">
    <property type="entry name" value="PKS_NRPS_Biosynth_Enz"/>
</dbReference>
<dbReference type="Gene3D" id="3.40.50.720">
    <property type="entry name" value="NAD(P)-binding Rossmann-like Domain"/>
    <property type="match status" value="1"/>
</dbReference>
<dbReference type="PANTHER" id="PTHR43775">
    <property type="entry name" value="FATTY ACID SYNTHASE"/>
    <property type="match status" value="1"/>
</dbReference>
<accession>A0AA36HPV6</accession>